<sequence length="364" mass="40838">MLRNTLRCGIAMAKWVVIGYTLLLMLTEVAAAQQLQPLMIAHRGASGYAPEHTATAVTLAHGMNADYIEQDVVLSRDHVPVVLHDLKLDAVSNVATVFPDRKRPDGSYYVLDFTFAELQQLTVKERFDPTTQQRVYPQRFPHSYASHRIMSLAQQLELIRGLNVSRNKNIGVYIETKASRWHRQQNYDVVAAVVKVLNKYGYLEPVPPTPIYLQSFEPEDLRRLQREFYVELPLVQLVAENSWNESPTDYAPMRTAAGLESLSTHIDGVGVWLGHLVKGVTEEGVIELTDLIQDAHSADLKIHVYTLRRDALPKGVTDYQLLLDTLAAAGVDGLFSDFPDLRPSMTSASDTHLSRHRSIPAADQ</sequence>
<dbReference type="Proteomes" id="UP000287766">
    <property type="component" value="Unassembled WGS sequence"/>
</dbReference>
<evidence type="ECO:0000256" key="3">
    <source>
        <dbReference type="ARBA" id="ARBA00022729"/>
    </source>
</evidence>
<dbReference type="GO" id="GO:0006629">
    <property type="term" value="P:lipid metabolic process"/>
    <property type="evidence" value="ECO:0007669"/>
    <property type="project" value="InterPro"/>
</dbReference>
<dbReference type="PROSITE" id="PS51704">
    <property type="entry name" value="GP_PDE"/>
    <property type="match status" value="1"/>
</dbReference>
<evidence type="ECO:0000256" key="5">
    <source>
        <dbReference type="ARBA" id="ARBA00022801"/>
    </source>
</evidence>
<dbReference type="SUPFAM" id="SSF51695">
    <property type="entry name" value="PLC-like phosphodiesterases"/>
    <property type="match status" value="1"/>
</dbReference>
<dbReference type="PANTHER" id="PTHR43620">
    <property type="entry name" value="GLYCEROPHOSPHORYL DIESTER PHOSPHODIESTERASE"/>
    <property type="match status" value="1"/>
</dbReference>
<dbReference type="Pfam" id="PF03009">
    <property type="entry name" value="GDPD"/>
    <property type="match status" value="1"/>
</dbReference>
<keyword evidence="4" id="KW-0319">Glycerol metabolism</keyword>
<evidence type="ECO:0000256" key="6">
    <source>
        <dbReference type="ARBA" id="ARBA00047512"/>
    </source>
</evidence>
<dbReference type="GO" id="GO:0006071">
    <property type="term" value="P:glycerol metabolic process"/>
    <property type="evidence" value="ECO:0007669"/>
    <property type="project" value="UniProtKB-KW"/>
</dbReference>
<dbReference type="InterPro" id="IPR030395">
    <property type="entry name" value="GP_PDE_dom"/>
</dbReference>
<evidence type="ECO:0000256" key="1">
    <source>
        <dbReference type="ARBA" id="ARBA00007277"/>
    </source>
</evidence>
<dbReference type="EC" id="3.1.4.46" evidence="2"/>
<dbReference type="Gene3D" id="3.20.20.190">
    <property type="entry name" value="Phosphatidylinositol (PI) phosphodiesterase"/>
    <property type="match status" value="1"/>
</dbReference>
<dbReference type="GO" id="GO:0008889">
    <property type="term" value="F:glycerophosphodiester phosphodiesterase activity"/>
    <property type="evidence" value="ECO:0007669"/>
    <property type="project" value="UniProtKB-EC"/>
</dbReference>
<keyword evidence="5" id="KW-0378">Hydrolase</keyword>
<evidence type="ECO:0000259" key="7">
    <source>
        <dbReference type="PROSITE" id="PS51704"/>
    </source>
</evidence>
<keyword evidence="9" id="KW-1185">Reference proteome</keyword>
<proteinExistence type="inferred from homology"/>
<evidence type="ECO:0000256" key="2">
    <source>
        <dbReference type="ARBA" id="ARBA00012247"/>
    </source>
</evidence>
<dbReference type="PANTHER" id="PTHR43620:SF7">
    <property type="entry name" value="GLYCEROPHOSPHODIESTER PHOSPHODIESTERASE GDPD5-RELATED"/>
    <property type="match status" value="1"/>
</dbReference>
<comment type="caution">
    <text evidence="8">The sequence shown here is derived from an EMBL/GenBank/DDBJ whole genome shotgun (WGS) entry which is preliminary data.</text>
</comment>
<evidence type="ECO:0000313" key="9">
    <source>
        <dbReference type="Proteomes" id="UP000287766"/>
    </source>
</evidence>
<protein>
    <recommendedName>
        <fullName evidence="2">glycerophosphodiester phosphodiesterase</fullName>
        <ecNumber evidence="2">3.1.4.46</ecNumber>
    </recommendedName>
</protein>
<dbReference type="InterPro" id="IPR017946">
    <property type="entry name" value="PLC-like_Pdiesterase_TIM-brl"/>
</dbReference>
<comment type="similarity">
    <text evidence="1">Belongs to the glycerophosphoryl diester phosphodiesterase family.</text>
</comment>
<reference evidence="9" key="1">
    <citation type="journal article" date="2018" name="Front. Microbiol.">
        <title>Genome-Based Analysis Reveals the Taxonomy and Diversity of the Family Idiomarinaceae.</title>
        <authorList>
            <person name="Liu Y."/>
            <person name="Lai Q."/>
            <person name="Shao Z."/>
        </authorList>
    </citation>
    <scope>NUCLEOTIDE SEQUENCE [LARGE SCALE GENOMIC DNA]</scope>
    <source>
        <strain evidence="9">KYW314</strain>
    </source>
</reference>
<keyword evidence="3" id="KW-0732">Signal</keyword>
<comment type="catalytic activity">
    <reaction evidence="6">
        <text>a sn-glycero-3-phosphodiester + H2O = an alcohol + sn-glycerol 3-phosphate + H(+)</text>
        <dbReference type="Rhea" id="RHEA:12969"/>
        <dbReference type="ChEBI" id="CHEBI:15377"/>
        <dbReference type="ChEBI" id="CHEBI:15378"/>
        <dbReference type="ChEBI" id="CHEBI:30879"/>
        <dbReference type="ChEBI" id="CHEBI:57597"/>
        <dbReference type="ChEBI" id="CHEBI:83408"/>
        <dbReference type="EC" id="3.1.4.46"/>
    </reaction>
</comment>
<evidence type="ECO:0000256" key="4">
    <source>
        <dbReference type="ARBA" id="ARBA00022798"/>
    </source>
</evidence>
<dbReference type="EMBL" id="PIPR01000003">
    <property type="protein sequence ID" value="RUO39145.1"/>
    <property type="molecule type" value="Genomic_DNA"/>
</dbReference>
<dbReference type="GO" id="GO:0042597">
    <property type="term" value="C:periplasmic space"/>
    <property type="evidence" value="ECO:0007669"/>
    <property type="project" value="TreeGrafter"/>
</dbReference>
<feature type="domain" description="GP-PDE" evidence="7">
    <location>
        <begin position="37"/>
        <end position="346"/>
    </location>
</feature>
<gene>
    <name evidence="8" type="ORF">CWE22_10315</name>
</gene>
<organism evidence="8 9">
    <name type="scientific">Pseudidiomarina aestuarii</name>
    <dbReference type="NCBI Taxonomy" id="624146"/>
    <lineage>
        <taxon>Bacteria</taxon>
        <taxon>Pseudomonadati</taxon>
        <taxon>Pseudomonadota</taxon>
        <taxon>Gammaproteobacteria</taxon>
        <taxon>Alteromonadales</taxon>
        <taxon>Idiomarinaceae</taxon>
        <taxon>Pseudidiomarina</taxon>
    </lineage>
</organism>
<dbReference type="AlphaFoldDB" id="A0A7Z6ZRY4"/>
<name>A0A7Z6ZRY4_9GAMM</name>
<evidence type="ECO:0000313" key="8">
    <source>
        <dbReference type="EMBL" id="RUO39145.1"/>
    </source>
</evidence>
<dbReference type="NCBIfam" id="NF008354">
    <property type="entry name" value="PRK11143.1"/>
    <property type="match status" value="1"/>
</dbReference>
<accession>A0A7Z6ZRY4</accession>